<organism evidence="2 3">
    <name type="scientific">Onion yellows phytoplasma (strain OY-M)</name>
    <dbReference type="NCBI Taxonomy" id="262768"/>
    <lineage>
        <taxon>Bacteria</taxon>
        <taxon>Bacillati</taxon>
        <taxon>Mycoplasmatota</taxon>
        <taxon>Mollicutes</taxon>
        <taxon>Acholeplasmatales</taxon>
        <taxon>Acholeplasmataceae</taxon>
        <taxon>Candidatus Phytoplasma</taxon>
        <taxon>16SrI (Aster yellows group)</taxon>
    </lineage>
</organism>
<dbReference type="Proteomes" id="UP000002523">
    <property type="component" value="Chromosome"/>
</dbReference>
<keyword evidence="1" id="KW-0812">Transmembrane</keyword>
<evidence type="ECO:0000313" key="2">
    <source>
        <dbReference type="EMBL" id="BAD04167.1"/>
    </source>
</evidence>
<sequence length="68" mass="7680">MLIKSNHKCIKLSDKEGGINTSLPITLLEILLIVVLDPFLRIYLGSFNNDLKYRLVPKTDPTINPEVT</sequence>
<proteinExistence type="predicted"/>
<keyword evidence="3" id="KW-1185">Reference proteome</keyword>
<keyword evidence="1" id="KW-1133">Transmembrane helix</keyword>
<dbReference type="AlphaFoldDB" id="Q6YRD3"/>
<reference evidence="2 3" key="1">
    <citation type="journal article" date="2004" name="Nat. Genet.">
        <title>Reductive evolution suggested from the complete genome sequence of a plant-pathogenic phytoplasma.</title>
        <authorList>
            <person name="Oshima K."/>
            <person name="Kakizawa S."/>
            <person name="Nishigawa H."/>
            <person name="Jung H.-Y."/>
            <person name="Wei W."/>
            <person name="Suzuki S."/>
            <person name="Arashida R."/>
            <person name="Nakata D."/>
            <person name="Miyata S."/>
            <person name="Ugaki M."/>
            <person name="Namba S."/>
        </authorList>
    </citation>
    <scope>NUCLEOTIDE SEQUENCE [LARGE SCALE GENOMIC DNA]</scope>
    <source>
        <strain evidence="3">OY-M</strain>
    </source>
</reference>
<evidence type="ECO:0000313" key="3">
    <source>
        <dbReference type="Proteomes" id="UP000002523"/>
    </source>
</evidence>
<accession>Q6YRD3</accession>
<keyword evidence="1" id="KW-0472">Membrane</keyword>
<evidence type="ECO:0000256" key="1">
    <source>
        <dbReference type="SAM" id="Phobius"/>
    </source>
</evidence>
<feature type="transmembrane region" description="Helical" evidence="1">
    <location>
        <begin position="21"/>
        <end position="44"/>
    </location>
</feature>
<dbReference type="EMBL" id="AP006628">
    <property type="protein sequence ID" value="BAD04167.1"/>
    <property type="molecule type" value="Genomic_DNA"/>
</dbReference>
<name>Q6YRD3_ONYPE</name>
<dbReference type="KEGG" id="poy:PAM_082"/>
<gene>
    <name evidence="2" type="ordered locus">PAM_082</name>
</gene>
<protein>
    <submittedName>
        <fullName evidence="2">Uncharacterized protein</fullName>
    </submittedName>
</protein>
<dbReference type="HOGENOM" id="CLU_2789853_0_0_14"/>